<evidence type="ECO:0000313" key="3">
    <source>
        <dbReference type="Proteomes" id="UP000680348"/>
    </source>
</evidence>
<feature type="transmembrane region" description="Helical" evidence="1">
    <location>
        <begin position="79"/>
        <end position="100"/>
    </location>
</feature>
<feature type="transmembrane region" description="Helical" evidence="1">
    <location>
        <begin position="6"/>
        <end position="26"/>
    </location>
</feature>
<keyword evidence="3" id="KW-1185">Reference proteome</keyword>
<gene>
    <name evidence="2" type="ORF">KEU06_06585</name>
</gene>
<keyword evidence="1" id="KW-1133">Transmembrane helix</keyword>
<feature type="transmembrane region" description="Helical" evidence="1">
    <location>
        <begin position="47"/>
        <end position="67"/>
    </location>
</feature>
<protein>
    <recommendedName>
        <fullName evidence="4">DUF2269 family protein</fullName>
    </recommendedName>
</protein>
<dbReference type="AlphaFoldDB" id="A0A942DWV3"/>
<evidence type="ECO:0000313" key="2">
    <source>
        <dbReference type="EMBL" id="MBS3648292.1"/>
    </source>
</evidence>
<keyword evidence="1" id="KW-0812">Transmembrane</keyword>
<proteinExistence type="predicted"/>
<keyword evidence="1" id="KW-0472">Membrane</keyword>
<reference evidence="2" key="1">
    <citation type="submission" date="2021-04" db="EMBL/GenBank/DDBJ databases">
        <title>Pseudaminobacter soli sp. nov., isolated from paddy soil contaminated by heavy metals.</title>
        <authorList>
            <person name="Zhang K."/>
        </authorList>
    </citation>
    <scope>NUCLEOTIDE SEQUENCE</scope>
    <source>
        <strain evidence="2">19-2017</strain>
    </source>
</reference>
<dbReference type="Proteomes" id="UP000680348">
    <property type="component" value="Unassembled WGS sequence"/>
</dbReference>
<accession>A0A942DWV3</accession>
<dbReference type="RefSeq" id="WP_188253857.1">
    <property type="nucleotide sequence ID" value="NZ_JABVCF010000003.1"/>
</dbReference>
<evidence type="ECO:0000256" key="1">
    <source>
        <dbReference type="SAM" id="Phobius"/>
    </source>
</evidence>
<name>A0A942DWV3_9HYPH</name>
<evidence type="ECO:0008006" key="4">
    <source>
        <dbReference type="Google" id="ProtNLM"/>
    </source>
</evidence>
<dbReference type="EMBL" id="JAGWCR010000003">
    <property type="protein sequence ID" value="MBS3648292.1"/>
    <property type="molecule type" value="Genomic_DNA"/>
</dbReference>
<organism evidence="2 3">
    <name type="scientific">Pseudaminobacter soli</name>
    <name type="common">ex Zhang et al. 2022</name>
    <dbReference type="NCBI Taxonomy" id="2831468"/>
    <lineage>
        <taxon>Bacteria</taxon>
        <taxon>Pseudomonadati</taxon>
        <taxon>Pseudomonadota</taxon>
        <taxon>Alphaproteobacteria</taxon>
        <taxon>Hyphomicrobiales</taxon>
        <taxon>Phyllobacteriaceae</taxon>
        <taxon>Pseudaminobacter</taxon>
    </lineage>
</organism>
<sequence>MEFAKFLHFLGLMLGAGAGFASMAVARQIRRSAGESTTQLAALRPALARMALGGIILLWLSGLWLYLGYYSGTNLGWAFHAKLGVAALLLLVAAAINFINARSRTRGVAPPAWLPMLGMSTSVLTLLAVGLAVYVFS</sequence>
<feature type="transmembrane region" description="Helical" evidence="1">
    <location>
        <begin position="112"/>
        <end position="136"/>
    </location>
</feature>
<comment type="caution">
    <text evidence="2">The sequence shown here is derived from an EMBL/GenBank/DDBJ whole genome shotgun (WGS) entry which is preliminary data.</text>
</comment>